<dbReference type="SUPFAM" id="SSF52833">
    <property type="entry name" value="Thioredoxin-like"/>
    <property type="match status" value="1"/>
</dbReference>
<dbReference type="PANTHER" id="PTHR43969:SF3">
    <property type="entry name" value="GLUTATHIONE S TRANSFERASE E11, ISOFORM A-RELATED"/>
    <property type="match status" value="1"/>
</dbReference>
<dbReference type="SFLD" id="SFLDS00019">
    <property type="entry name" value="Glutathione_Transferase_(cytos"/>
    <property type="match status" value="1"/>
</dbReference>
<gene>
    <name evidence="5" type="ORF">PHYEVI_LOCUS10650</name>
</gene>
<dbReference type="CDD" id="cd03045">
    <property type="entry name" value="GST_N_Delta_Epsilon"/>
    <property type="match status" value="1"/>
</dbReference>
<accession>A0A9N9TZL0</accession>
<evidence type="ECO:0008006" key="7">
    <source>
        <dbReference type="Google" id="ProtNLM"/>
    </source>
</evidence>
<dbReference type="PROSITE" id="PS50405">
    <property type="entry name" value="GST_CTER"/>
    <property type="match status" value="1"/>
</dbReference>
<dbReference type="SFLD" id="SFLDG01153">
    <property type="entry name" value="Main.4:_Theta-like"/>
    <property type="match status" value="1"/>
</dbReference>
<dbReference type="SFLD" id="SFLDG00358">
    <property type="entry name" value="Main_(cytGST)"/>
    <property type="match status" value="1"/>
</dbReference>
<evidence type="ECO:0000259" key="4">
    <source>
        <dbReference type="PROSITE" id="PS50405"/>
    </source>
</evidence>
<dbReference type="AlphaFoldDB" id="A0A9N9TZL0"/>
<dbReference type="Pfam" id="PF02798">
    <property type="entry name" value="GST_N"/>
    <property type="match status" value="1"/>
</dbReference>
<sequence>MAPVVYYMSMSPAARATLLLVKALGIEVDLKEINLMAGEHMTPDFLTKNPFHTVPTLEDGDYTLWDSHAINVYLIEKYAPDSDLYPKDPQARGTVLNRMFFNVGTAFPKLLAIGQSIFGGAKTVGKDKIAPVLAMYDQLETLLQRDEFVAGENLTVADLSLVATISSLNVFVPIAENKYPKISRWLDRLKALPYYFEGNQKGLDTYQAMFKSKLA</sequence>
<evidence type="ECO:0000313" key="5">
    <source>
        <dbReference type="EMBL" id="CAG9864394.1"/>
    </source>
</evidence>
<dbReference type="Pfam" id="PF00043">
    <property type="entry name" value="GST_C"/>
    <property type="match status" value="1"/>
</dbReference>
<dbReference type="GO" id="GO:0006749">
    <property type="term" value="P:glutathione metabolic process"/>
    <property type="evidence" value="ECO:0007669"/>
    <property type="project" value="TreeGrafter"/>
</dbReference>
<feature type="domain" description="GST N-terminal" evidence="3">
    <location>
        <begin position="1"/>
        <end position="82"/>
    </location>
</feature>
<dbReference type="InterPro" id="IPR004046">
    <property type="entry name" value="GST_C"/>
</dbReference>
<dbReference type="Proteomes" id="UP001153712">
    <property type="component" value="Chromosome 8"/>
</dbReference>
<dbReference type="InterPro" id="IPR004045">
    <property type="entry name" value="Glutathione_S-Trfase_N"/>
</dbReference>
<organism evidence="5 6">
    <name type="scientific">Phyllotreta striolata</name>
    <name type="common">Striped flea beetle</name>
    <name type="synonym">Crioceris striolata</name>
    <dbReference type="NCBI Taxonomy" id="444603"/>
    <lineage>
        <taxon>Eukaryota</taxon>
        <taxon>Metazoa</taxon>
        <taxon>Ecdysozoa</taxon>
        <taxon>Arthropoda</taxon>
        <taxon>Hexapoda</taxon>
        <taxon>Insecta</taxon>
        <taxon>Pterygota</taxon>
        <taxon>Neoptera</taxon>
        <taxon>Endopterygota</taxon>
        <taxon>Coleoptera</taxon>
        <taxon>Polyphaga</taxon>
        <taxon>Cucujiformia</taxon>
        <taxon>Chrysomeloidea</taxon>
        <taxon>Chrysomelidae</taxon>
        <taxon>Galerucinae</taxon>
        <taxon>Alticini</taxon>
        <taxon>Phyllotreta</taxon>
    </lineage>
</organism>
<dbReference type="InterPro" id="IPR036282">
    <property type="entry name" value="Glutathione-S-Trfase_C_sf"/>
</dbReference>
<name>A0A9N9TZL0_PHYSR</name>
<keyword evidence="6" id="KW-1185">Reference proteome</keyword>
<evidence type="ECO:0000256" key="2">
    <source>
        <dbReference type="RuleBase" id="RU003494"/>
    </source>
</evidence>
<dbReference type="SUPFAM" id="SSF47616">
    <property type="entry name" value="GST C-terminal domain-like"/>
    <property type="match status" value="1"/>
</dbReference>
<evidence type="ECO:0000256" key="1">
    <source>
        <dbReference type="ARBA" id="ARBA00011738"/>
    </source>
</evidence>
<dbReference type="GO" id="GO:0004364">
    <property type="term" value="F:glutathione transferase activity"/>
    <property type="evidence" value="ECO:0007669"/>
    <property type="project" value="TreeGrafter"/>
</dbReference>
<proteinExistence type="inferred from homology"/>
<dbReference type="Gene3D" id="3.40.30.10">
    <property type="entry name" value="Glutaredoxin"/>
    <property type="match status" value="1"/>
</dbReference>
<dbReference type="InterPro" id="IPR036249">
    <property type="entry name" value="Thioredoxin-like_sf"/>
</dbReference>
<dbReference type="PROSITE" id="PS50404">
    <property type="entry name" value="GST_NTER"/>
    <property type="match status" value="1"/>
</dbReference>
<dbReference type="FunFam" id="1.20.1050.10:FF:000007">
    <property type="entry name" value="Glutathione S-transferase 1-1"/>
    <property type="match status" value="1"/>
</dbReference>
<dbReference type="PANTHER" id="PTHR43969">
    <property type="entry name" value="GLUTATHIONE S TRANSFERASE D10, ISOFORM A-RELATED"/>
    <property type="match status" value="1"/>
</dbReference>
<dbReference type="InterPro" id="IPR040079">
    <property type="entry name" value="Glutathione_S-Trfase"/>
</dbReference>
<dbReference type="Gene3D" id="1.20.1050.10">
    <property type="match status" value="1"/>
</dbReference>
<feature type="domain" description="GST C-terminal" evidence="4">
    <location>
        <begin position="88"/>
        <end position="207"/>
    </location>
</feature>
<dbReference type="InterPro" id="IPR010987">
    <property type="entry name" value="Glutathione-S-Trfase_C-like"/>
</dbReference>
<dbReference type="OrthoDB" id="2309723at2759"/>
<evidence type="ECO:0000313" key="6">
    <source>
        <dbReference type="Proteomes" id="UP001153712"/>
    </source>
</evidence>
<dbReference type="CDD" id="cd03177">
    <property type="entry name" value="GST_C_Delta_Epsilon"/>
    <property type="match status" value="1"/>
</dbReference>
<comment type="subunit">
    <text evidence="1">Homodimer.</text>
</comment>
<comment type="similarity">
    <text evidence="2">Belongs to the GST superfamily.</text>
</comment>
<dbReference type="EMBL" id="OU900101">
    <property type="protein sequence ID" value="CAG9864394.1"/>
    <property type="molecule type" value="Genomic_DNA"/>
</dbReference>
<evidence type="ECO:0000259" key="3">
    <source>
        <dbReference type="PROSITE" id="PS50404"/>
    </source>
</evidence>
<protein>
    <recommendedName>
        <fullName evidence="7">Glutathione S-transferase</fullName>
    </recommendedName>
</protein>
<dbReference type="FunFam" id="3.40.30.10:FF:000034">
    <property type="entry name" value="glutathione S-transferase 1"/>
    <property type="match status" value="1"/>
</dbReference>
<reference evidence="5" key="1">
    <citation type="submission" date="2022-01" db="EMBL/GenBank/DDBJ databases">
        <authorList>
            <person name="King R."/>
        </authorList>
    </citation>
    <scope>NUCLEOTIDE SEQUENCE</scope>
</reference>